<keyword evidence="6" id="KW-1185">Reference proteome</keyword>
<dbReference type="InterPro" id="IPR030564">
    <property type="entry name" value="Myotubularin"/>
</dbReference>
<dbReference type="InterPro" id="IPR016130">
    <property type="entry name" value="Tyr_Pase_AS"/>
</dbReference>
<dbReference type="AlphaFoldDB" id="A0A8H6VDQ3"/>
<dbReference type="GO" id="GO:0004438">
    <property type="term" value="F:phosphatidylinositol-3-phosphate phosphatase activity"/>
    <property type="evidence" value="ECO:0007669"/>
    <property type="project" value="TreeGrafter"/>
</dbReference>
<evidence type="ECO:0000313" key="6">
    <source>
        <dbReference type="Proteomes" id="UP000660729"/>
    </source>
</evidence>
<feature type="compositionally biased region" description="Polar residues" evidence="3">
    <location>
        <begin position="53"/>
        <end position="62"/>
    </location>
</feature>
<feature type="domain" description="Myotubularin phosphatase" evidence="4">
    <location>
        <begin position="253"/>
        <end position="794"/>
    </location>
</feature>
<dbReference type="PROSITE" id="PS51339">
    <property type="entry name" value="PPASE_MYOTUBULARIN"/>
    <property type="match status" value="1"/>
</dbReference>
<proteinExistence type="predicted"/>
<feature type="binding site" evidence="2">
    <location>
        <begin position="479"/>
        <end position="480"/>
    </location>
    <ligand>
        <name>substrate</name>
    </ligand>
</feature>
<feature type="compositionally biased region" description="Polar residues" evidence="3">
    <location>
        <begin position="166"/>
        <end position="186"/>
    </location>
</feature>
<evidence type="ECO:0000256" key="1">
    <source>
        <dbReference type="PIRSR" id="PIRSR630564-1"/>
    </source>
</evidence>
<feature type="region of interest" description="Disordered" evidence="3">
    <location>
        <begin position="362"/>
        <end position="395"/>
    </location>
</feature>
<evidence type="ECO:0000259" key="4">
    <source>
        <dbReference type="PROSITE" id="PS51339"/>
    </source>
</evidence>
<dbReference type="PROSITE" id="PS00383">
    <property type="entry name" value="TYR_PHOSPHATASE_1"/>
    <property type="match status" value="1"/>
</dbReference>
<evidence type="ECO:0000256" key="2">
    <source>
        <dbReference type="PIRSR" id="PIRSR630564-2"/>
    </source>
</evidence>
<dbReference type="GO" id="GO:0016020">
    <property type="term" value="C:membrane"/>
    <property type="evidence" value="ECO:0007669"/>
    <property type="project" value="TreeGrafter"/>
</dbReference>
<feature type="compositionally biased region" description="Low complexity" evidence="3">
    <location>
        <begin position="648"/>
        <end position="661"/>
    </location>
</feature>
<feature type="compositionally biased region" description="Polar residues" evidence="3">
    <location>
        <begin position="117"/>
        <end position="128"/>
    </location>
</feature>
<dbReference type="EMBL" id="JABCIY010000245">
    <property type="protein sequence ID" value="KAF7186807.1"/>
    <property type="molecule type" value="Genomic_DNA"/>
</dbReference>
<feature type="compositionally biased region" description="Polar residues" evidence="3">
    <location>
        <begin position="849"/>
        <end position="869"/>
    </location>
</feature>
<feature type="compositionally biased region" description="Polar residues" evidence="3">
    <location>
        <begin position="904"/>
        <end position="926"/>
    </location>
</feature>
<protein>
    <submittedName>
        <fullName evidence="5">Phosphoinositide 3-phosphatase</fullName>
    </submittedName>
</protein>
<reference evidence="5" key="1">
    <citation type="submission" date="2020-04" db="EMBL/GenBank/DDBJ databases">
        <title>Draft genome resource of the tomato pathogen Pseudocercospora fuligena.</title>
        <authorList>
            <person name="Zaccaron A."/>
        </authorList>
    </citation>
    <scope>NUCLEOTIDE SEQUENCE</scope>
    <source>
        <strain evidence="5">PF001</strain>
    </source>
</reference>
<comment type="caution">
    <text evidence="5">The sequence shown here is derived from an EMBL/GenBank/DDBJ whole genome shotgun (WGS) entry which is preliminary data.</text>
</comment>
<dbReference type="InterPro" id="IPR029021">
    <property type="entry name" value="Prot-tyrosine_phosphatase-like"/>
</dbReference>
<feature type="region of interest" description="Disordered" evidence="3">
    <location>
        <begin position="648"/>
        <end position="684"/>
    </location>
</feature>
<feature type="region of interest" description="Disordered" evidence="3">
    <location>
        <begin position="801"/>
        <end position="961"/>
    </location>
</feature>
<feature type="active site" description="Phosphocysteine intermediate" evidence="1">
    <location>
        <position position="543"/>
    </location>
</feature>
<dbReference type="GO" id="GO:0046856">
    <property type="term" value="P:phosphatidylinositol dephosphorylation"/>
    <property type="evidence" value="ECO:0007669"/>
    <property type="project" value="TreeGrafter"/>
</dbReference>
<feature type="compositionally biased region" description="Polar residues" evidence="3">
    <location>
        <begin position="148"/>
        <end position="159"/>
    </location>
</feature>
<feature type="compositionally biased region" description="Polar residues" evidence="3">
    <location>
        <begin position="362"/>
        <end position="372"/>
    </location>
</feature>
<dbReference type="PANTHER" id="PTHR10807">
    <property type="entry name" value="MYOTUBULARIN-RELATED"/>
    <property type="match status" value="1"/>
</dbReference>
<feature type="region of interest" description="Disordered" evidence="3">
    <location>
        <begin position="117"/>
        <end position="188"/>
    </location>
</feature>
<feature type="region of interest" description="Disordered" evidence="3">
    <location>
        <begin position="50"/>
        <end position="102"/>
    </location>
</feature>
<dbReference type="SUPFAM" id="SSF52799">
    <property type="entry name" value="(Phosphotyrosine protein) phosphatases II"/>
    <property type="match status" value="1"/>
</dbReference>
<dbReference type="PANTHER" id="PTHR10807:SF128">
    <property type="entry name" value="PHOSPHATIDYLINOSITOL-3,5-BISPHOSPHATE 3-PHOSPHATASE"/>
    <property type="match status" value="1"/>
</dbReference>
<dbReference type="InterPro" id="IPR010569">
    <property type="entry name" value="Myotubularin-like_Pase_dom"/>
</dbReference>
<gene>
    <name evidence="5" type="ORF">HII31_11767</name>
</gene>
<feature type="binding site" evidence="2">
    <location>
        <begin position="543"/>
        <end position="549"/>
    </location>
    <ligand>
        <name>substrate</name>
    </ligand>
</feature>
<evidence type="ECO:0000256" key="3">
    <source>
        <dbReference type="SAM" id="MobiDB-lite"/>
    </source>
</evidence>
<name>A0A8H6VDQ3_9PEZI</name>
<dbReference type="Pfam" id="PF06602">
    <property type="entry name" value="Myotub-related"/>
    <property type="match status" value="1"/>
</dbReference>
<dbReference type="OrthoDB" id="271628at2759"/>
<feature type="compositionally biased region" description="Basic and acidic residues" evidence="3">
    <location>
        <begin position="937"/>
        <end position="946"/>
    </location>
</feature>
<dbReference type="GO" id="GO:0005737">
    <property type="term" value="C:cytoplasm"/>
    <property type="evidence" value="ECO:0007669"/>
    <property type="project" value="TreeGrafter"/>
</dbReference>
<accession>A0A8H6VDQ3</accession>
<sequence>MDVKASKHLKIRNVTVLQRGQRQQGTLRLEAYHLTFSYVPAQRVELSAERSAHNNIASSQGAGEQKTESAELPQSFNPAPSARESSDSTSKHRTPDHKPREKTIWISYPLINSCMLSPSHSQSNIPQERNNHLDDGGSEGGDFPPVYGTSSYTRPSTDSARLAPYSSPQRSASPNPTNATTGYSNARSRETRLRIRCRDFKMLAFLFYDDAQRSADDTAREVFYALRERCCVERVQNLHAFHFKAPQEEIAVGEIAYEARREFARMGIGSKAVEGPGSAWRITEINADYSFSPTYPKVLCVPHSVSDNMLKYGGPFRSKARIPALTYLHSNGGSITRCSQPMPGVTGKRNPQDERLVSAIFTSHTGSSQSPTDSPPRLSKDVPESSLEVGDSNTGRLEREAAGLSLSQSETALDEKFVEHESLPRPKVYGSTRRNMIVDARPRINAMANRAGGGGMEDVVNYRASDGSLPERIFLDIPNIHVMRKSLEKVVESFATSDVTDLRPDQEALRKSSWLRYIAGLLDGAKMVARAVGLGGSHVLLHCSDGWDRTSQVAAIAEVMLDPYYRTLQGFVTLVQKDFLSFGHKFEHRNGILGSEKWFDIENERVVPPRSKENSSTDPRSTNTFGSKAISGAKNWFEKSRGTIFGQANDSRSSLDGSSSRPPSPPANPVLHAPASTSTAKDREHKIKEDEIAPIFHQFLDAIFQLQHQHPNAFEFNERFLVRLFYQTYASQYGEFLFNNERDRSANEGRFASVWPHFFSRRREFINPDYIAKVDDPLLFPGQSVEIRWWSNLFGRKDEEMNTPRSLAPPDADAYPPSFAVQPSELSLPSDDSTADERQNDAKIKETRSVPSFDTVRNTITSAFNSLQQPPKAEQRMPESSSSAPRPILEQRETDDEVLAQYAGASNATASNVSQTSAAGPTQTDMDNGYALGVQQRVKDTEENSNRLDPAAFAQGSAYRD</sequence>
<feature type="compositionally biased region" description="Basic and acidic residues" evidence="3">
    <location>
        <begin position="835"/>
        <end position="848"/>
    </location>
</feature>
<organism evidence="5 6">
    <name type="scientific">Pseudocercospora fuligena</name>
    <dbReference type="NCBI Taxonomy" id="685502"/>
    <lineage>
        <taxon>Eukaryota</taxon>
        <taxon>Fungi</taxon>
        <taxon>Dikarya</taxon>
        <taxon>Ascomycota</taxon>
        <taxon>Pezizomycotina</taxon>
        <taxon>Dothideomycetes</taxon>
        <taxon>Dothideomycetidae</taxon>
        <taxon>Mycosphaerellales</taxon>
        <taxon>Mycosphaerellaceae</taxon>
        <taxon>Pseudocercospora</taxon>
    </lineage>
</organism>
<evidence type="ECO:0000313" key="5">
    <source>
        <dbReference type="EMBL" id="KAF7186807.1"/>
    </source>
</evidence>
<dbReference type="Proteomes" id="UP000660729">
    <property type="component" value="Unassembled WGS sequence"/>
</dbReference>